<sequence length="392" mass="44121">MKPDEVKSSRVPAVTFSSQRISTRKRQHDTHVKIKAVQSSMLTTNQDSKRQKSKRKTSNAVKVESHDNLSSINEPLDKTGPRPTAEECYYVTNALSRLHPHIVHENNKRRKALLMNKKQLDQQPKNKKHKQSSDTPVTDAIIGTMLSQNTTDANCHKAFATLQQDFPGGWQDVANAPDITLIENSIKVAGLAKTRAQRIQGMLRSIQDERGEANFEYLQHYESNDDIVKELSRFKGMGPKTISCVLLFALGRNDFPVDTHVLRITQQMGWVDKSSSRESAYAHFKTRIPEDCMMDLHCLLVEHGKVCFKCAANGRPQFPPKVGKKEWVCPLVGIKNGKFDEDGFGKSLYFSDGLVKIKSDNHDYVAVKEEESSLKLEGGVIGPQIKVETTYV</sequence>
<feature type="compositionally biased region" description="Polar residues" evidence="1">
    <location>
        <begin position="37"/>
        <end position="46"/>
    </location>
</feature>
<dbReference type="PANTHER" id="PTHR47203">
    <property type="match status" value="1"/>
</dbReference>
<dbReference type="Gene3D" id="1.10.1670.10">
    <property type="entry name" value="Helix-hairpin-Helix base-excision DNA repair enzymes (C-terminal)"/>
    <property type="match status" value="1"/>
</dbReference>
<dbReference type="InterPro" id="IPR003265">
    <property type="entry name" value="HhH-GPD_domain"/>
</dbReference>
<dbReference type="GO" id="GO:0016787">
    <property type="term" value="F:hydrolase activity"/>
    <property type="evidence" value="ECO:0007669"/>
    <property type="project" value="UniProtKB-ARBA"/>
</dbReference>
<evidence type="ECO:0000259" key="2">
    <source>
        <dbReference type="SMART" id="SM00478"/>
    </source>
</evidence>
<dbReference type="GO" id="GO:0140097">
    <property type="term" value="F:catalytic activity, acting on DNA"/>
    <property type="evidence" value="ECO:0007669"/>
    <property type="project" value="UniProtKB-ARBA"/>
</dbReference>
<dbReference type="InterPro" id="IPR011257">
    <property type="entry name" value="DNA_glycosylase"/>
</dbReference>
<accession>A0ABD3QBI8</accession>
<feature type="region of interest" description="Disordered" evidence="1">
    <location>
        <begin position="1"/>
        <end position="80"/>
    </location>
</feature>
<name>A0ABD3QBI8_9STRA</name>
<evidence type="ECO:0000313" key="4">
    <source>
        <dbReference type="Proteomes" id="UP001516023"/>
    </source>
</evidence>
<evidence type="ECO:0000313" key="3">
    <source>
        <dbReference type="EMBL" id="KAL3796866.1"/>
    </source>
</evidence>
<evidence type="ECO:0000256" key="1">
    <source>
        <dbReference type="SAM" id="MobiDB-lite"/>
    </source>
</evidence>
<organism evidence="3 4">
    <name type="scientific">Cyclotella cryptica</name>
    <dbReference type="NCBI Taxonomy" id="29204"/>
    <lineage>
        <taxon>Eukaryota</taxon>
        <taxon>Sar</taxon>
        <taxon>Stramenopiles</taxon>
        <taxon>Ochrophyta</taxon>
        <taxon>Bacillariophyta</taxon>
        <taxon>Coscinodiscophyceae</taxon>
        <taxon>Thalassiosirophycidae</taxon>
        <taxon>Stephanodiscales</taxon>
        <taxon>Stephanodiscaceae</taxon>
        <taxon>Cyclotella</taxon>
    </lineage>
</organism>
<dbReference type="Pfam" id="PF00730">
    <property type="entry name" value="HhH-GPD"/>
    <property type="match status" value="1"/>
</dbReference>
<dbReference type="CDD" id="cd00056">
    <property type="entry name" value="ENDO3c"/>
    <property type="match status" value="1"/>
</dbReference>
<dbReference type="Gene3D" id="1.10.340.30">
    <property type="entry name" value="Hypothetical protein, domain 2"/>
    <property type="match status" value="1"/>
</dbReference>
<dbReference type="PANTHER" id="PTHR47203:SF1">
    <property type="entry name" value="HYPOTHETICAL BASE EXCISION DNA REPAIR PROTEIN (EUROFUNG)"/>
    <property type="match status" value="1"/>
</dbReference>
<dbReference type="SMART" id="SM00478">
    <property type="entry name" value="ENDO3c"/>
    <property type="match status" value="1"/>
</dbReference>
<dbReference type="InterPro" id="IPR023170">
    <property type="entry name" value="HhH_base_excis_C"/>
</dbReference>
<proteinExistence type="predicted"/>
<dbReference type="Proteomes" id="UP001516023">
    <property type="component" value="Unassembled WGS sequence"/>
</dbReference>
<protein>
    <recommendedName>
        <fullName evidence="2">HhH-GPD domain-containing protein</fullName>
    </recommendedName>
</protein>
<dbReference type="EMBL" id="JABMIG020000059">
    <property type="protein sequence ID" value="KAL3796866.1"/>
    <property type="molecule type" value="Genomic_DNA"/>
</dbReference>
<comment type="caution">
    <text evidence="3">The sequence shown here is derived from an EMBL/GenBank/DDBJ whole genome shotgun (WGS) entry which is preliminary data.</text>
</comment>
<keyword evidence="4" id="KW-1185">Reference proteome</keyword>
<feature type="domain" description="HhH-GPD" evidence="2">
    <location>
        <begin position="146"/>
        <end position="306"/>
    </location>
</feature>
<dbReference type="SUPFAM" id="SSF48150">
    <property type="entry name" value="DNA-glycosylase"/>
    <property type="match status" value="1"/>
</dbReference>
<dbReference type="AlphaFoldDB" id="A0ABD3QBI8"/>
<gene>
    <name evidence="3" type="ORF">HJC23_008819</name>
</gene>
<reference evidence="3 4" key="1">
    <citation type="journal article" date="2020" name="G3 (Bethesda)">
        <title>Improved Reference Genome for Cyclotella cryptica CCMP332, a Model for Cell Wall Morphogenesis, Salinity Adaptation, and Lipid Production in Diatoms (Bacillariophyta).</title>
        <authorList>
            <person name="Roberts W.R."/>
            <person name="Downey K.M."/>
            <person name="Ruck E.C."/>
            <person name="Traller J.C."/>
            <person name="Alverson A.J."/>
        </authorList>
    </citation>
    <scope>NUCLEOTIDE SEQUENCE [LARGE SCALE GENOMIC DNA]</scope>
    <source>
        <strain evidence="3 4">CCMP332</strain>
    </source>
</reference>